<dbReference type="SUPFAM" id="SSF54427">
    <property type="entry name" value="NTF2-like"/>
    <property type="match status" value="1"/>
</dbReference>
<accession>A0ABS5FJP5</accession>
<feature type="compositionally biased region" description="Basic residues" evidence="1">
    <location>
        <begin position="32"/>
        <end position="42"/>
    </location>
</feature>
<dbReference type="InterPro" id="IPR009959">
    <property type="entry name" value="Cyclase_SnoaL-like"/>
</dbReference>
<protein>
    <submittedName>
        <fullName evidence="2">Ester cyclase</fullName>
    </submittedName>
</protein>
<proteinExistence type="predicted"/>
<evidence type="ECO:0000256" key="1">
    <source>
        <dbReference type="SAM" id="MobiDB-lite"/>
    </source>
</evidence>
<reference evidence="3" key="1">
    <citation type="journal article" date="2021" name="ISME J.">
        <title>Evolutionary origin and ecological implication of a unique nif island in free-living Bradyrhizobium lineages.</title>
        <authorList>
            <person name="Tao J."/>
        </authorList>
    </citation>
    <scope>NUCLEOTIDE SEQUENCE [LARGE SCALE GENOMIC DNA]</scope>
    <source>
        <strain evidence="3">SZCCT0434</strain>
    </source>
</reference>
<dbReference type="Pfam" id="PF07366">
    <property type="entry name" value="SnoaL"/>
    <property type="match status" value="1"/>
</dbReference>
<gene>
    <name evidence="2" type="ORF">JQ615_16100</name>
</gene>
<feature type="region of interest" description="Disordered" evidence="1">
    <location>
        <begin position="16"/>
        <end position="50"/>
    </location>
</feature>
<dbReference type="Gene3D" id="3.10.450.50">
    <property type="match status" value="1"/>
</dbReference>
<organism evidence="2 3">
    <name type="scientific">Bradyrhizobium jicamae</name>
    <dbReference type="NCBI Taxonomy" id="280332"/>
    <lineage>
        <taxon>Bacteria</taxon>
        <taxon>Pseudomonadati</taxon>
        <taxon>Pseudomonadota</taxon>
        <taxon>Alphaproteobacteria</taxon>
        <taxon>Hyphomicrobiales</taxon>
        <taxon>Nitrobacteraceae</taxon>
        <taxon>Bradyrhizobium</taxon>
    </lineage>
</organism>
<dbReference type="EMBL" id="JAFCJH010000014">
    <property type="protein sequence ID" value="MBR0796914.1"/>
    <property type="molecule type" value="Genomic_DNA"/>
</dbReference>
<dbReference type="PANTHER" id="PTHR38436:SF1">
    <property type="entry name" value="ESTER CYCLASE"/>
    <property type="match status" value="1"/>
</dbReference>
<feature type="compositionally biased region" description="Basic and acidic residues" evidence="1">
    <location>
        <begin position="17"/>
        <end position="31"/>
    </location>
</feature>
<dbReference type="PANTHER" id="PTHR38436">
    <property type="entry name" value="POLYKETIDE CYCLASE SNOAL-LIKE DOMAIN"/>
    <property type="match status" value="1"/>
</dbReference>
<sequence>MTKIYKRFCRLSRKVRPNREARRGDMDDATRTRPRHSRHHRRPETGAMNMPTNLERFKAIVERGFSRGDLAVADEVCAETLIEHEYLSKTDIPGPQILKAQIEDARHSIKDLKLSIEAVVEAGDTVWARSKATGVDPRSGKPVAIDVIDICRFADGKLVEHWGVPDRFALLHQVGALPRPPERT</sequence>
<dbReference type="RefSeq" id="WP_212493071.1">
    <property type="nucleotide sequence ID" value="NZ_JAFCJH010000014.1"/>
</dbReference>
<comment type="caution">
    <text evidence="2">The sequence shown here is derived from an EMBL/GenBank/DDBJ whole genome shotgun (WGS) entry which is preliminary data.</text>
</comment>
<name>A0ABS5FJP5_9BRAD</name>
<dbReference type="InterPro" id="IPR032710">
    <property type="entry name" value="NTF2-like_dom_sf"/>
</dbReference>
<evidence type="ECO:0000313" key="3">
    <source>
        <dbReference type="Proteomes" id="UP001315278"/>
    </source>
</evidence>
<evidence type="ECO:0000313" key="2">
    <source>
        <dbReference type="EMBL" id="MBR0796914.1"/>
    </source>
</evidence>
<keyword evidence="3" id="KW-1185">Reference proteome</keyword>
<dbReference type="Proteomes" id="UP001315278">
    <property type="component" value="Unassembled WGS sequence"/>
</dbReference>